<gene>
    <name evidence="2" type="ORF">DW099_14930</name>
</gene>
<proteinExistence type="predicted"/>
<accession>A0A415DZ73</accession>
<organism evidence="2 3">
    <name type="scientific">Emergencia timonensis</name>
    <dbReference type="NCBI Taxonomy" id="1776384"/>
    <lineage>
        <taxon>Bacteria</taxon>
        <taxon>Bacillati</taxon>
        <taxon>Bacillota</taxon>
        <taxon>Clostridia</taxon>
        <taxon>Peptostreptococcales</taxon>
        <taxon>Anaerovoracaceae</taxon>
        <taxon>Emergencia</taxon>
    </lineage>
</organism>
<dbReference type="OrthoDB" id="4213751at2"/>
<comment type="caution">
    <text evidence="2">The sequence shown here is derived from an EMBL/GenBank/DDBJ whole genome shotgun (WGS) entry which is preliminary data.</text>
</comment>
<dbReference type="EMBL" id="QRMS01000004">
    <property type="protein sequence ID" value="RHJ86128.1"/>
    <property type="molecule type" value="Genomic_DNA"/>
</dbReference>
<keyword evidence="2" id="KW-0328">Glycosyltransferase</keyword>
<evidence type="ECO:0000313" key="3">
    <source>
        <dbReference type="Proteomes" id="UP000284841"/>
    </source>
</evidence>
<reference evidence="2 3" key="1">
    <citation type="submission" date="2018-08" db="EMBL/GenBank/DDBJ databases">
        <title>A genome reference for cultivated species of the human gut microbiota.</title>
        <authorList>
            <person name="Zou Y."/>
            <person name="Xue W."/>
            <person name="Luo G."/>
        </authorList>
    </citation>
    <scope>NUCLEOTIDE SEQUENCE [LARGE SCALE GENOMIC DNA]</scope>
    <source>
        <strain evidence="2 3">AM07-24</strain>
    </source>
</reference>
<evidence type="ECO:0000259" key="1">
    <source>
        <dbReference type="Pfam" id="PF00156"/>
    </source>
</evidence>
<name>A0A415DZ73_9FIRM</name>
<dbReference type="InterPro" id="IPR000836">
    <property type="entry name" value="PRTase_dom"/>
</dbReference>
<sequence>MRYHPPHFDFEICGVKRQLPFVKIKDNMALASFCIVSDTELVQAVAPKLAEKLPEVDILLTAEAKGIILTYEMSRLLGKEFVVARKTKKPYMQNVLEAVVYSITTQKKQTLYLDGCDVEKIKGKRVAIIDDVIATGESLNALEKLAEEAGAEVVARAAVLAELDSVYREDIIFLKEHYVFTPNEDGTFTPIECETKKRLREAAEAENN</sequence>
<keyword evidence="2" id="KW-0808">Transferase</keyword>
<dbReference type="Proteomes" id="UP000284841">
    <property type="component" value="Unassembled WGS sequence"/>
</dbReference>
<dbReference type="AlphaFoldDB" id="A0A415DZ73"/>
<dbReference type="InterPro" id="IPR029057">
    <property type="entry name" value="PRTase-like"/>
</dbReference>
<evidence type="ECO:0000313" key="2">
    <source>
        <dbReference type="EMBL" id="RHJ86128.1"/>
    </source>
</evidence>
<dbReference type="NCBIfam" id="NF005592">
    <property type="entry name" value="PRK07322.1"/>
    <property type="match status" value="1"/>
</dbReference>
<dbReference type="SUPFAM" id="SSF53271">
    <property type="entry name" value="PRTase-like"/>
    <property type="match status" value="1"/>
</dbReference>
<feature type="domain" description="Phosphoribosyltransferase" evidence="1">
    <location>
        <begin position="56"/>
        <end position="169"/>
    </location>
</feature>
<dbReference type="Pfam" id="PF00156">
    <property type="entry name" value="Pribosyltran"/>
    <property type="match status" value="1"/>
</dbReference>
<keyword evidence="3" id="KW-1185">Reference proteome</keyword>
<dbReference type="PANTHER" id="PTHR43218">
    <property type="entry name" value="PHOSPHORIBOSYLTRANSFERASE-RELATED"/>
    <property type="match status" value="1"/>
</dbReference>
<protein>
    <submittedName>
        <fullName evidence="2">Adenine phosphoribosyltransferase</fullName>
        <ecNumber evidence="2">2.4.2.7</ecNumber>
    </submittedName>
</protein>
<dbReference type="CDD" id="cd06223">
    <property type="entry name" value="PRTases_typeI"/>
    <property type="match status" value="1"/>
</dbReference>
<dbReference type="STRING" id="1776384.GCA_900086585_01616"/>
<dbReference type="PANTHER" id="PTHR43218:SF1">
    <property type="entry name" value="PHOSPHORIBOSYLTRANSFERASE"/>
    <property type="match status" value="1"/>
</dbReference>
<dbReference type="GO" id="GO:0003999">
    <property type="term" value="F:adenine phosphoribosyltransferase activity"/>
    <property type="evidence" value="ECO:0007669"/>
    <property type="project" value="UniProtKB-EC"/>
</dbReference>
<dbReference type="RefSeq" id="WP_118336211.1">
    <property type="nucleotide sequence ID" value="NZ_AP025567.1"/>
</dbReference>
<dbReference type="EC" id="2.4.2.7" evidence="2"/>
<dbReference type="Gene3D" id="3.40.50.2020">
    <property type="match status" value="1"/>
</dbReference>